<gene>
    <name evidence="2" type="ORF">SAMN05216480_103246</name>
</gene>
<dbReference type="InterPro" id="IPR013783">
    <property type="entry name" value="Ig-like_fold"/>
</dbReference>
<organism evidence="2 3">
    <name type="scientific">Pustulibacterium marinum</name>
    <dbReference type="NCBI Taxonomy" id="1224947"/>
    <lineage>
        <taxon>Bacteria</taxon>
        <taxon>Pseudomonadati</taxon>
        <taxon>Bacteroidota</taxon>
        <taxon>Flavobacteriia</taxon>
        <taxon>Flavobacteriales</taxon>
        <taxon>Flavobacteriaceae</taxon>
        <taxon>Pustulibacterium</taxon>
    </lineage>
</organism>
<dbReference type="InterPro" id="IPR031345">
    <property type="entry name" value="T9SS_Plug_N"/>
</dbReference>
<evidence type="ECO:0000259" key="1">
    <source>
        <dbReference type="Pfam" id="PF17116"/>
    </source>
</evidence>
<dbReference type="OrthoDB" id="1522602at2"/>
<dbReference type="AlphaFoldDB" id="A0A1I7G6S4"/>
<protein>
    <recommendedName>
        <fullName evidence="1">Type 9 secretion system plug protein N-terminal domain-containing protein</fullName>
    </recommendedName>
</protein>
<dbReference type="SUPFAM" id="SSF81296">
    <property type="entry name" value="E set domains"/>
    <property type="match status" value="1"/>
</dbReference>
<name>A0A1I7G6S4_9FLAO</name>
<proteinExistence type="predicted"/>
<dbReference type="Proteomes" id="UP000199138">
    <property type="component" value="Unassembled WGS sequence"/>
</dbReference>
<dbReference type="STRING" id="1224947.SAMN05216480_103246"/>
<evidence type="ECO:0000313" key="2">
    <source>
        <dbReference type="EMBL" id="SFU44145.1"/>
    </source>
</evidence>
<dbReference type="EMBL" id="FPBK01000003">
    <property type="protein sequence ID" value="SFU44145.1"/>
    <property type="molecule type" value="Genomic_DNA"/>
</dbReference>
<dbReference type="Pfam" id="PF17116">
    <property type="entry name" value="T9SS_plug_1st"/>
    <property type="match status" value="1"/>
</dbReference>
<keyword evidence="3" id="KW-1185">Reference proteome</keyword>
<dbReference type="RefSeq" id="WP_093024447.1">
    <property type="nucleotide sequence ID" value="NZ_FPBK01000003.1"/>
</dbReference>
<feature type="domain" description="Type 9 secretion system plug protein N-terminal" evidence="1">
    <location>
        <begin position="31"/>
        <end position="151"/>
    </location>
</feature>
<reference evidence="2 3" key="1">
    <citation type="submission" date="2016-10" db="EMBL/GenBank/DDBJ databases">
        <authorList>
            <person name="de Groot N.N."/>
        </authorList>
    </citation>
    <scope>NUCLEOTIDE SEQUENCE [LARGE SCALE GENOMIC DNA]</scope>
    <source>
        <strain evidence="2 3">CGMCC 1.12333</strain>
    </source>
</reference>
<dbReference type="Gene3D" id="2.60.40.10">
    <property type="entry name" value="Immunoglobulins"/>
    <property type="match status" value="1"/>
</dbReference>
<evidence type="ECO:0000313" key="3">
    <source>
        <dbReference type="Proteomes" id="UP000199138"/>
    </source>
</evidence>
<dbReference type="InterPro" id="IPR014756">
    <property type="entry name" value="Ig_E-set"/>
</dbReference>
<sequence length="414" mass="48547">MHRLYILFSILTISLKGFCQEKYEIIPPENIKTILFNGPTDDQFPVITLSETLTLEFDDLYADEADYYYKIIHCNNDWTPSNLNKQQYLKGVDDVRITTYENSFTTLQPYSHYTLEIPNRNTKLAITGNYMIEIYDSYDEIVFSRKFMVYKNSLPVEVTLKRSRDLNYANTKQVVQFAISNTSQVLNPQQQLKVVLLQNYQWHNAKFDIAPQYTLGDEIIYKYDQETAFWAGNEYLNFENKNVRVSGTGVRKIDLKDLYHNYLYVNERRSDKIYTYNPDINGDFEITTDNGRNTETEAEYAYVHFALQYDPAIGFNDVYIYGKFNNYELLPENKLEKNSETGLLEATVLLKQGFYNYKYVVFSDKEQTIDYNAICGNFHQTENSYMVLVYYRGYGDLYDSLIGIGYGNSENLTN</sequence>
<accession>A0A1I7G6S4</accession>